<feature type="domain" description="Glycosyl transferase family 51" evidence="12">
    <location>
        <begin position="93"/>
        <end position="261"/>
    </location>
</feature>
<comment type="catalytic activity">
    <reaction evidence="11">
        <text>[GlcNAc-(1-&gt;4)-Mur2Ac(oyl-L-Ala-gamma-D-Glu-L-Lys-D-Ala-D-Ala)](n)-di-trans,octa-cis-undecaprenyl diphosphate + beta-D-GlcNAc-(1-&gt;4)-Mur2Ac(oyl-L-Ala-gamma-D-Glu-L-Lys-D-Ala-D-Ala)-di-trans,octa-cis-undecaprenyl diphosphate = [GlcNAc-(1-&gt;4)-Mur2Ac(oyl-L-Ala-gamma-D-Glu-L-Lys-D-Ala-D-Ala)](n+1)-di-trans,octa-cis-undecaprenyl diphosphate + di-trans,octa-cis-undecaprenyl diphosphate + H(+)</text>
        <dbReference type="Rhea" id="RHEA:23708"/>
        <dbReference type="Rhea" id="RHEA-COMP:9602"/>
        <dbReference type="Rhea" id="RHEA-COMP:9603"/>
        <dbReference type="ChEBI" id="CHEBI:15378"/>
        <dbReference type="ChEBI" id="CHEBI:58405"/>
        <dbReference type="ChEBI" id="CHEBI:60033"/>
        <dbReference type="ChEBI" id="CHEBI:78435"/>
        <dbReference type="EC" id="2.4.99.28"/>
    </reaction>
</comment>
<keyword evidence="1 11" id="KW-1003">Cell membrane</keyword>
<evidence type="ECO:0000256" key="7">
    <source>
        <dbReference type="ARBA" id="ARBA00022984"/>
    </source>
</evidence>
<dbReference type="GO" id="GO:0009252">
    <property type="term" value="P:peptidoglycan biosynthetic process"/>
    <property type="evidence" value="ECO:0007669"/>
    <property type="project" value="UniProtKB-UniRule"/>
</dbReference>
<evidence type="ECO:0000256" key="10">
    <source>
        <dbReference type="ARBA" id="ARBA00023316"/>
    </source>
</evidence>
<dbReference type="NCBIfam" id="TIGR02070">
    <property type="entry name" value="mono_pep_trsgly"/>
    <property type="match status" value="1"/>
</dbReference>
<evidence type="ECO:0000256" key="4">
    <source>
        <dbReference type="ARBA" id="ARBA00022679"/>
    </source>
</evidence>
<gene>
    <name evidence="11 13" type="primary">mtgA</name>
    <name evidence="13" type="ORF">IHV25_05125</name>
</gene>
<keyword evidence="8 11" id="KW-1133">Transmembrane helix</keyword>
<dbReference type="Gene3D" id="1.10.3810.10">
    <property type="entry name" value="Biosynthetic peptidoglycan transglycosylase-like"/>
    <property type="match status" value="1"/>
</dbReference>
<evidence type="ECO:0000259" key="12">
    <source>
        <dbReference type="Pfam" id="PF00912"/>
    </source>
</evidence>
<dbReference type="GO" id="GO:0071555">
    <property type="term" value="P:cell wall organization"/>
    <property type="evidence" value="ECO:0007669"/>
    <property type="project" value="UniProtKB-KW"/>
</dbReference>
<dbReference type="InterPro" id="IPR001264">
    <property type="entry name" value="Glyco_trans_51"/>
</dbReference>
<evidence type="ECO:0000256" key="8">
    <source>
        <dbReference type="ARBA" id="ARBA00022989"/>
    </source>
</evidence>
<dbReference type="HAMAP" id="MF_00766">
    <property type="entry name" value="PGT_MtgA"/>
    <property type="match status" value="1"/>
</dbReference>
<keyword evidence="10 11" id="KW-0961">Cell wall biogenesis/degradation</keyword>
<dbReference type="UniPathway" id="UPA00219"/>
<comment type="pathway">
    <text evidence="11">Cell wall biogenesis; peptidoglycan biosynthesis.</text>
</comment>
<name>A0A8J6YM93_9PROT</name>
<keyword evidence="4 11" id="KW-0808">Transferase</keyword>
<feature type="transmembrane region" description="Helical" evidence="11">
    <location>
        <begin position="52"/>
        <end position="79"/>
    </location>
</feature>
<dbReference type="GO" id="GO:0008955">
    <property type="term" value="F:peptidoglycan glycosyltransferase activity"/>
    <property type="evidence" value="ECO:0007669"/>
    <property type="project" value="UniProtKB-UniRule"/>
</dbReference>
<dbReference type="GO" id="GO:0005886">
    <property type="term" value="C:plasma membrane"/>
    <property type="evidence" value="ECO:0007669"/>
    <property type="project" value="UniProtKB-SubCell"/>
</dbReference>
<comment type="caution">
    <text evidence="13">The sequence shown here is derived from an EMBL/GenBank/DDBJ whole genome shotgun (WGS) entry which is preliminary data.</text>
</comment>
<dbReference type="EC" id="2.4.99.28" evidence="11"/>
<evidence type="ECO:0000256" key="9">
    <source>
        <dbReference type="ARBA" id="ARBA00023136"/>
    </source>
</evidence>
<dbReference type="GO" id="GO:0008360">
    <property type="term" value="P:regulation of cell shape"/>
    <property type="evidence" value="ECO:0007669"/>
    <property type="project" value="UniProtKB-KW"/>
</dbReference>
<evidence type="ECO:0000256" key="2">
    <source>
        <dbReference type="ARBA" id="ARBA00022519"/>
    </source>
</evidence>
<reference evidence="13" key="1">
    <citation type="submission" date="2020-10" db="EMBL/GenBank/DDBJ databases">
        <title>Genome sequence of the unusual species of purple photosynthetic bacteria, Phaeovibrio sulfidiphilus DSM 23193, type strain.</title>
        <authorList>
            <person name="Kyndt J.A."/>
            <person name="Meyer T.E."/>
        </authorList>
    </citation>
    <scope>NUCLEOTIDE SEQUENCE</scope>
    <source>
        <strain evidence="13">DSM 23193</strain>
    </source>
</reference>
<proteinExistence type="inferred from homology"/>
<dbReference type="AlphaFoldDB" id="A0A8J6YM93"/>
<dbReference type="RefSeq" id="WP_192534037.1">
    <property type="nucleotide sequence ID" value="NZ_JACZHT010000003.1"/>
</dbReference>
<evidence type="ECO:0000256" key="1">
    <source>
        <dbReference type="ARBA" id="ARBA00022475"/>
    </source>
</evidence>
<evidence type="ECO:0000313" key="14">
    <source>
        <dbReference type="Proteomes" id="UP000631034"/>
    </source>
</evidence>
<evidence type="ECO:0000313" key="13">
    <source>
        <dbReference type="EMBL" id="MBE1237025.1"/>
    </source>
</evidence>
<dbReference type="PANTHER" id="PTHR30400:SF0">
    <property type="entry name" value="BIOSYNTHETIC PEPTIDOGLYCAN TRANSGLYCOSYLASE"/>
    <property type="match status" value="1"/>
</dbReference>
<dbReference type="Proteomes" id="UP000631034">
    <property type="component" value="Unassembled WGS sequence"/>
</dbReference>
<keyword evidence="2 11" id="KW-0997">Cell inner membrane</keyword>
<dbReference type="SUPFAM" id="SSF53955">
    <property type="entry name" value="Lysozyme-like"/>
    <property type="match status" value="1"/>
</dbReference>
<dbReference type="InterPro" id="IPR023346">
    <property type="entry name" value="Lysozyme-like_dom_sf"/>
</dbReference>
<keyword evidence="14" id="KW-1185">Reference proteome</keyword>
<keyword evidence="9 11" id="KW-0472">Membrane</keyword>
<evidence type="ECO:0000256" key="3">
    <source>
        <dbReference type="ARBA" id="ARBA00022676"/>
    </source>
</evidence>
<dbReference type="GO" id="GO:0009274">
    <property type="term" value="C:peptidoglycan-based cell wall"/>
    <property type="evidence" value="ECO:0007669"/>
    <property type="project" value="InterPro"/>
</dbReference>
<keyword evidence="5 11" id="KW-0812">Transmembrane</keyword>
<accession>A0A8J6YM93</accession>
<dbReference type="Pfam" id="PF00912">
    <property type="entry name" value="Transgly"/>
    <property type="match status" value="1"/>
</dbReference>
<comment type="subcellular location">
    <subcellularLocation>
        <location evidence="11">Cell inner membrane</location>
        <topology evidence="11">Single-pass membrane protein</topology>
    </subcellularLocation>
</comment>
<evidence type="ECO:0000256" key="11">
    <source>
        <dbReference type="HAMAP-Rule" id="MF_00766"/>
    </source>
</evidence>
<comment type="function">
    <text evidence="11">Peptidoglycan polymerase that catalyzes glycan chain elongation from lipid-linked precursors.</text>
</comment>
<evidence type="ECO:0000256" key="5">
    <source>
        <dbReference type="ARBA" id="ARBA00022692"/>
    </source>
</evidence>
<dbReference type="EMBL" id="JACZHT010000003">
    <property type="protein sequence ID" value="MBE1237025.1"/>
    <property type="molecule type" value="Genomic_DNA"/>
</dbReference>
<dbReference type="InterPro" id="IPR011812">
    <property type="entry name" value="Pep_trsgly"/>
</dbReference>
<sequence length="274" mass="31088">MDHLPVPDREARIVPPRSGARREGSGPRLRWLRFRLNHPSPRPGRSFRPLAWALKVVAGVLVFALLVWPLLGVALWSVLPVPLTPLMVQRSLAEAEWPQKSWISHDRIPDTLRRAVLASEDQRFCEHSGFDWAEIGSAWGEYRSGRRLRGASTISMQTARTVFLWGGRDPVRKGLEVWYTVLLETFWSKNRILDVYLNTVEWGPGIYGAEAVSRHYFGIPARLLHRSQAARLVAVLPNPRHRDPRRETGPVAGRAAWVERQVGAMPVRDGRACP</sequence>
<comment type="similarity">
    <text evidence="11">Belongs to the glycosyltransferase 51 family.</text>
</comment>
<organism evidence="13 14">
    <name type="scientific">Phaeovibrio sulfidiphilus</name>
    <dbReference type="NCBI Taxonomy" id="1220600"/>
    <lineage>
        <taxon>Bacteria</taxon>
        <taxon>Pseudomonadati</taxon>
        <taxon>Pseudomonadota</taxon>
        <taxon>Alphaproteobacteria</taxon>
        <taxon>Rhodospirillales</taxon>
        <taxon>Rhodospirillaceae</taxon>
        <taxon>Phaeovibrio</taxon>
    </lineage>
</organism>
<dbReference type="InterPro" id="IPR036950">
    <property type="entry name" value="PBP_transglycosylase"/>
</dbReference>
<keyword evidence="3 11" id="KW-0328">Glycosyltransferase</keyword>
<keyword evidence="7 11" id="KW-0573">Peptidoglycan synthesis</keyword>
<dbReference type="GO" id="GO:0016763">
    <property type="term" value="F:pentosyltransferase activity"/>
    <property type="evidence" value="ECO:0007669"/>
    <property type="project" value="InterPro"/>
</dbReference>
<protein>
    <recommendedName>
        <fullName evidence="11">Biosynthetic peptidoglycan transglycosylase</fullName>
        <ecNumber evidence="11">2.4.99.28</ecNumber>
    </recommendedName>
    <alternativeName>
        <fullName evidence="11">Glycan polymerase</fullName>
    </alternativeName>
    <alternativeName>
        <fullName evidence="11">Peptidoglycan glycosyltransferase MtgA</fullName>
        <shortName evidence="11">PGT</shortName>
    </alternativeName>
</protein>
<evidence type="ECO:0000256" key="6">
    <source>
        <dbReference type="ARBA" id="ARBA00022960"/>
    </source>
</evidence>
<keyword evidence="6 11" id="KW-0133">Cell shape</keyword>
<dbReference type="PANTHER" id="PTHR30400">
    <property type="entry name" value="MONOFUNCTIONAL BIOSYNTHETIC PEPTIDOGLYCAN TRANSGLYCOSYLASE"/>
    <property type="match status" value="1"/>
</dbReference>